<evidence type="ECO:0000256" key="1">
    <source>
        <dbReference type="SAM" id="SignalP"/>
    </source>
</evidence>
<proteinExistence type="predicted"/>
<gene>
    <name evidence="2" type="ORF">GCM10009844_30950</name>
</gene>
<dbReference type="EMBL" id="BAAAQR010000010">
    <property type="protein sequence ID" value="GAA2150244.1"/>
    <property type="molecule type" value="Genomic_DNA"/>
</dbReference>
<organism evidence="2 3">
    <name type="scientific">Nocardioides koreensis</name>
    <dbReference type="NCBI Taxonomy" id="433651"/>
    <lineage>
        <taxon>Bacteria</taxon>
        <taxon>Bacillati</taxon>
        <taxon>Actinomycetota</taxon>
        <taxon>Actinomycetes</taxon>
        <taxon>Propionibacteriales</taxon>
        <taxon>Nocardioidaceae</taxon>
        <taxon>Nocardioides</taxon>
    </lineage>
</organism>
<sequence>MKARTYILTTVVVLAGALLSAPSSDASNTAERSGHQRFVLITTDPDVEGGPIAANGVIHAKGTDVTLKGNRDRFKFPKGNVVIRHRTAKGSVHESFDPTTCLFTHRERGTWQAIRGTKAYADVSGGGTYRALFQGFSCDPENTPPDPFFSHIVAKGKLSY</sequence>
<evidence type="ECO:0000313" key="2">
    <source>
        <dbReference type="EMBL" id="GAA2150244.1"/>
    </source>
</evidence>
<dbReference type="RefSeq" id="WP_344154082.1">
    <property type="nucleotide sequence ID" value="NZ_BAAAQR010000010.1"/>
</dbReference>
<name>A0ABN2ZYK2_9ACTN</name>
<protein>
    <recommendedName>
        <fullName evidence="4">Allene oxide cyclase barrel-like domain-containing protein</fullName>
    </recommendedName>
</protein>
<dbReference type="Proteomes" id="UP001501771">
    <property type="component" value="Unassembled WGS sequence"/>
</dbReference>
<evidence type="ECO:0000313" key="3">
    <source>
        <dbReference type="Proteomes" id="UP001501771"/>
    </source>
</evidence>
<keyword evidence="1" id="KW-0732">Signal</keyword>
<accession>A0ABN2ZYK2</accession>
<reference evidence="2 3" key="1">
    <citation type="journal article" date="2019" name="Int. J. Syst. Evol. Microbiol.">
        <title>The Global Catalogue of Microorganisms (GCM) 10K type strain sequencing project: providing services to taxonomists for standard genome sequencing and annotation.</title>
        <authorList>
            <consortium name="The Broad Institute Genomics Platform"/>
            <consortium name="The Broad Institute Genome Sequencing Center for Infectious Disease"/>
            <person name="Wu L."/>
            <person name="Ma J."/>
        </authorList>
    </citation>
    <scope>NUCLEOTIDE SEQUENCE [LARGE SCALE GENOMIC DNA]</scope>
    <source>
        <strain evidence="2 3">JCM 16022</strain>
    </source>
</reference>
<keyword evidence="3" id="KW-1185">Reference proteome</keyword>
<evidence type="ECO:0008006" key="4">
    <source>
        <dbReference type="Google" id="ProtNLM"/>
    </source>
</evidence>
<comment type="caution">
    <text evidence="2">The sequence shown here is derived from an EMBL/GenBank/DDBJ whole genome shotgun (WGS) entry which is preliminary data.</text>
</comment>
<feature type="chain" id="PRO_5045396572" description="Allene oxide cyclase barrel-like domain-containing protein" evidence="1">
    <location>
        <begin position="27"/>
        <end position="160"/>
    </location>
</feature>
<feature type="signal peptide" evidence="1">
    <location>
        <begin position="1"/>
        <end position="26"/>
    </location>
</feature>